<dbReference type="PANTHER" id="PTHR34547:SF1">
    <property type="entry name" value="YACP-LIKE NYN DOMAIN PROTEIN"/>
    <property type="match status" value="1"/>
</dbReference>
<comment type="caution">
    <text evidence="1">The sequence shown here is derived from an EMBL/GenBank/DDBJ whole genome shotgun (WGS) entry which is preliminary data.</text>
</comment>
<gene>
    <name evidence="1" type="ORF">ACFVKH_04890</name>
</gene>
<dbReference type="CDD" id="cd10912">
    <property type="entry name" value="PIN_YacP-like"/>
    <property type="match status" value="1"/>
</dbReference>
<sequence length="183" mass="20701">MARSPIRAILLIDGYNIIGAWPELQRTRDGIGLESARSQLVEVLINYSAFKGFDTRLVFDAYSQPTPCVKERVTQNLAIHYTEFGQTADSYIEKACAKFRNDVRKFDHRLIVATSDRAQQLTVVGYGAEWMSAARLALDVTTAQRRVKQKLRPQKRSSKQFLVSSLDPQAQAKLARLRLGLDQ</sequence>
<proteinExistence type="predicted"/>
<evidence type="ECO:0000313" key="1">
    <source>
        <dbReference type="EMBL" id="MFE4105603.1"/>
    </source>
</evidence>
<dbReference type="Proteomes" id="UP001600165">
    <property type="component" value="Unassembled WGS sequence"/>
</dbReference>
<keyword evidence="2" id="KW-1185">Reference proteome</keyword>
<reference evidence="1 2" key="1">
    <citation type="submission" date="2024-10" db="EMBL/GenBank/DDBJ databases">
        <authorList>
            <person name="Ratan Roy A."/>
            <person name="Morales Sandoval P.H."/>
            <person name="De Los Santos Villalobos S."/>
            <person name="Chakraborty S."/>
            <person name="Mukherjee J."/>
        </authorList>
    </citation>
    <scope>NUCLEOTIDE SEQUENCE [LARGE SCALE GENOMIC DNA]</scope>
    <source>
        <strain evidence="1 2">S1</strain>
    </source>
</reference>
<dbReference type="InterPro" id="IPR010298">
    <property type="entry name" value="YacP-like"/>
</dbReference>
<dbReference type="PANTHER" id="PTHR34547">
    <property type="entry name" value="YACP-LIKE NYN DOMAIN PROTEIN"/>
    <property type="match status" value="1"/>
</dbReference>
<organism evidence="1 2">
    <name type="scientific">Almyronema epifaneia S1</name>
    <dbReference type="NCBI Taxonomy" id="2991925"/>
    <lineage>
        <taxon>Bacteria</taxon>
        <taxon>Bacillati</taxon>
        <taxon>Cyanobacteriota</taxon>
        <taxon>Cyanophyceae</taxon>
        <taxon>Nodosilineales</taxon>
        <taxon>Nodosilineaceae</taxon>
        <taxon>Almyronema</taxon>
        <taxon>Almyronema epifaneia</taxon>
    </lineage>
</organism>
<name>A0ABW6IBR8_9CYAN</name>
<evidence type="ECO:0000313" key="2">
    <source>
        <dbReference type="Proteomes" id="UP001600165"/>
    </source>
</evidence>
<dbReference type="EMBL" id="JBHZOL010000031">
    <property type="protein sequence ID" value="MFE4105603.1"/>
    <property type="molecule type" value="Genomic_DNA"/>
</dbReference>
<dbReference type="Pfam" id="PF05991">
    <property type="entry name" value="NYN_YacP"/>
    <property type="match status" value="1"/>
</dbReference>
<dbReference type="RefSeq" id="WP_377962459.1">
    <property type="nucleotide sequence ID" value="NZ_JBHZOL010000031.1"/>
</dbReference>
<protein>
    <submittedName>
        <fullName evidence="1">NYN domain-containing protein</fullName>
    </submittedName>
</protein>
<accession>A0ABW6IBR8</accession>